<evidence type="ECO:0000313" key="3">
    <source>
        <dbReference type="Proteomes" id="UP000294194"/>
    </source>
</evidence>
<dbReference type="EMBL" id="SISG01000001">
    <property type="protein sequence ID" value="TBN57904.1"/>
    <property type="molecule type" value="Genomic_DNA"/>
</dbReference>
<name>A0A4Q9GUL7_9MICO</name>
<dbReference type="Gene3D" id="3.40.630.30">
    <property type="match status" value="1"/>
</dbReference>
<dbReference type="PROSITE" id="PS51186">
    <property type="entry name" value="GNAT"/>
    <property type="match status" value="1"/>
</dbReference>
<dbReference type="InterPro" id="IPR016181">
    <property type="entry name" value="Acyl_CoA_acyltransferase"/>
</dbReference>
<keyword evidence="3" id="KW-1185">Reference proteome</keyword>
<organism evidence="2 3">
    <name type="scientific">Glaciihabitans arcticus</name>
    <dbReference type="NCBI Taxonomy" id="2668039"/>
    <lineage>
        <taxon>Bacteria</taxon>
        <taxon>Bacillati</taxon>
        <taxon>Actinomycetota</taxon>
        <taxon>Actinomycetes</taxon>
        <taxon>Micrococcales</taxon>
        <taxon>Microbacteriaceae</taxon>
        <taxon>Glaciihabitans</taxon>
    </lineage>
</organism>
<gene>
    <name evidence="2" type="ORF">EYE40_11140</name>
</gene>
<accession>A0A4Q9GUL7</accession>
<evidence type="ECO:0000313" key="2">
    <source>
        <dbReference type="EMBL" id="TBN57904.1"/>
    </source>
</evidence>
<dbReference type="Proteomes" id="UP000294194">
    <property type="component" value="Unassembled WGS sequence"/>
</dbReference>
<protein>
    <submittedName>
        <fullName evidence="2">N-acetyltransferase</fullName>
    </submittedName>
</protein>
<proteinExistence type="predicted"/>
<dbReference type="AlphaFoldDB" id="A0A4Q9GUL7"/>
<evidence type="ECO:0000259" key="1">
    <source>
        <dbReference type="PROSITE" id="PS51186"/>
    </source>
</evidence>
<feature type="domain" description="N-acetyltransferase" evidence="1">
    <location>
        <begin position="1"/>
        <end position="136"/>
    </location>
</feature>
<dbReference type="GO" id="GO:0016747">
    <property type="term" value="F:acyltransferase activity, transferring groups other than amino-acyl groups"/>
    <property type="evidence" value="ECO:0007669"/>
    <property type="project" value="InterPro"/>
</dbReference>
<dbReference type="InterPro" id="IPR000182">
    <property type="entry name" value="GNAT_dom"/>
</dbReference>
<dbReference type="PANTHER" id="PTHR43233">
    <property type="entry name" value="FAMILY N-ACETYLTRANSFERASE, PUTATIVE (AFU_ORTHOLOGUE AFUA_6G03350)-RELATED"/>
    <property type="match status" value="1"/>
</dbReference>
<keyword evidence="2" id="KW-0808">Transferase</keyword>
<dbReference type="SUPFAM" id="SSF55729">
    <property type="entry name" value="Acyl-CoA N-acyltransferases (Nat)"/>
    <property type="match status" value="1"/>
</dbReference>
<reference evidence="3" key="1">
    <citation type="submission" date="2019-02" db="EMBL/GenBank/DDBJ databases">
        <title>Glaciihabitans arcticus sp. nov., a psychrotolerant bacterium isolated from polar soil.</title>
        <authorList>
            <person name="Dahal R.H."/>
        </authorList>
    </citation>
    <scope>NUCLEOTIDE SEQUENCE [LARGE SCALE GENOMIC DNA]</scope>
    <source>
        <strain evidence="3">RP-3-7</strain>
    </source>
</reference>
<comment type="caution">
    <text evidence="2">The sequence shown here is derived from an EMBL/GenBank/DDBJ whole genome shotgun (WGS) entry which is preliminary data.</text>
</comment>
<dbReference type="PANTHER" id="PTHR43233:SF1">
    <property type="entry name" value="FAMILY N-ACETYLTRANSFERASE, PUTATIVE (AFU_ORTHOLOGUE AFUA_6G03350)-RELATED"/>
    <property type="match status" value="1"/>
</dbReference>
<dbReference type="InterPro" id="IPR053144">
    <property type="entry name" value="Acetyltransferase_Butenolide"/>
</dbReference>
<dbReference type="Pfam" id="PF13508">
    <property type="entry name" value="Acetyltransf_7"/>
    <property type="match status" value="1"/>
</dbReference>
<dbReference type="CDD" id="cd04301">
    <property type="entry name" value="NAT_SF"/>
    <property type="match status" value="1"/>
</dbReference>
<sequence>MTFRFSAETTEMDRPRILGWLADESYWAQGRAADVHDRAMDNSLNFGMFDEAGEQVAYARVITDFATFAWLCDVFVSDDVRGQGVGVALMRGVHDILEPMHLKRWGLVTADAHGLYEKFGFSELEKPEMWMARLAS</sequence>
<dbReference type="RefSeq" id="WP_130982013.1">
    <property type="nucleotide sequence ID" value="NZ_SISG01000001.1"/>
</dbReference>